<keyword evidence="1" id="KW-0472">Membrane</keyword>
<keyword evidence="1" id="KW-1133">Transmembrane helix</keyword>
<proteinExistence type="predicted"/>
<comment type="caution">
    <text evidence="2">The sequence shown here is derived from an EMBL/GenBank/DDBJ whole genome shotgun (WGS) entry which is preliminary data.</text>
</comment>
<protein>
    <submittedName>
        <fullName evidence="2">Secretion/DNA translocation related TadE-like protein</fullName>
    </submittedName>
</protein>
<evidence type="ECO:0000256" key="1">
    <source>
        <dbReference type="SAM" id="Phobius"/>
    </source>
</evidence>
<dbReference type="AlphaFoldDB" id="A0A542YKW7"/>
<keyword evidence="1" id="KW-0812">Transmembrane</keyword>
<organism evidence="2 3">
    <name type="scientific">Homoserinimonas aerilata</name>
    <dbReference type="NCBI Taxonomy" id="1162970"/>
    <lineage>
        <taxon>Bacteria</taxon>
        <taxon>Bacillati</taxon>
        <taxon>Actinomycetota</taxon>
        <taxon>Actinomycetes</taxon>
        <taxon>Micrococcales</taxon>
        <taxon>Microbacteriaceae</taxon>
        <taxon>Homoserinimonas</taxon>
    </lineage>
</organism>
<gene>
    <name evidence="2" type="ORF">FB562_1839</name>
</gene>
<evidence type="ECO:0000313" key="3">
    <source>
        <dbReference type="Proteomes" id="UP000317998"/>
    </source>
</evidence>
<dbReference type="InterPro" id="IPR021202">
    <property type="entry name" value="Rv3654c-like"/>
</dbReference>
<reference evidence="2 3" key="1">
    <citation type="submission" date="2019-06" db="EMBL/GenBank/DDBJ databases">
        <title>Sequencing the genomes of 1000 actinobacteria strains.</title>
        <authorList>
            <person name="Klenk H.-P."/>
        </authorList>
    </citation>
    <scope>NUCLEOTIDE SEQUENCE [LARGE SCALE GENOMIC DNA]</scope>
    <source>
        <strain evidence="2 3">DSM 26477</strain>
    </source>
</reference>
<dbReference type="EMBL" id="VFOM01000001">
    <property type="protein sequence ID" value="TQL48739.1"/>
    <property type="molecule type" value="Genomic_DNA"/>
</dbReference>
<evidence type="ECO:0000313" key="2">
    <source>
        <dbReference type="EMBL" id="TQL48739.1"/>
    </source>
</evidence>
<dbReference type="Proteomes" id="UP000317998">
    <property type="component" value="Unassembled WGS sequence"/>
</dbReference>
<name>A0A542YKW7_9MICO</name>
<sequence length="124" mass="11679">MASRLRSGLRHGVADARGAGSVLVVAIISAVLLLMLASAPLYRGLMLKGLAATAADAAALAAADVAIGIVPGIACDSAASVASANGAVLQECSLDGLVATVSVTVSAGGLGAAATATAGPPSAR</sequence>
<keyword evidence="3" id="KW-1185">Reference proteome</keyword>
<accession>A0A542YKW7</accession>
<dbReference type="NCBIfam" id="TIGR03816">
    <property type="entry name" value="tadE_like_DECH"/>
    <property type="match status" value="1"/>
</dbReference>
<feature type="transmembrane region" description="Helical" evidence="1">
    <location>
        <begin position="20"/>
        <end position="42"/>
    </location>
</feature>